<reference evidence="1 2" key="1">
    <citation type="submission" date="2012-09" db="EMBL/GenBank/DDBJ databases">
        <authorList>
            <person name="Harkins D.M."/>
            <person name="Durkin A.S."/>
            <person name="Brinkac L.M."/>
            <person name="Selengut J.D."/>
            <person name="Sanka R."/>
            <person name="DePew J."/>
            <person name="Purushe J."/>
            <person name="Chanthongthip A."/>
            <person name="Lattana O."/>
            <person name="Phetsouvanh R."/>
            <person name="Newton P.N."/>
            <person name="Vinetz J.M."/>
            <person name="Sutton G.G."/>
            <person name="Nelson W.C."/>
            <person name="Fouts D.E."/>
        </authorList>
    </citation>
    <scope>NUCLEOTIDE SEQUENCE [LARGE SCALE GENOMIC DNA]</scope>
    <source>
        <strain evidence="1 2">UI 12621</strain>
    </source>
</reference>
<dbReference type="Proteomes" id="UP000006324">
    <property type="component" value="Unassembled WGS sequence"/>
</dbReference>
<protein>
    <submittedName>
        <fullName evidence="1">Uncharacterized protein</fullName>
    </submittedName>
</protein>
<accession>A0A0F6HFJ6</accession>
<proteinExistence type="predicted"/>
<gene>
    <name evidence="1" type="ORF">LEP1GSC104_2934</name>
</gene>
<name>A0A0F6HFJ6_LEPIR</name>
<dbReference type="AlphaFoldDB" id="A0A0F6HFJ6"/>
<evidence type="ECO:0000313" key="2">
    <source>
        <dbReference type="Proteomes" id="UP000006324"/>
    </source>
</evidence>
<evidence type="ECO:0000313" key="1">
    <source>
        <dbReference type="EMBL" id="EKO27144.1"/>
    </source>
</evidence>
<dbReference type="EMBL" id="AHNQ02000005">
    <property type="protein sequence ID" value="EKO27144.1"/>
    <property type="molecule type" value="Genomic_DNA"/>
</dbReference>
<sequence>MKQKNSMKRLKLSKTLSKDRHLRVVAPELFIRPDFLFLNLHD</sequence>
<organism evidence="1 2">
    <name type="scientific">Leptospira interrogans str. UI 12621</name>
    <dbReference type="NCBI Taxonomy" id="1049937"/>
    <lineage>
        <taxon>Bacteria</taxon>
        <taxon>Pseudomonadati</taxon>
        <taxon>Spirochaetota</taxon>
        <taxon>Spirochaetia</taxon>
        <taxon>Leptospirales</taxon>
        <taxon>Leptospiraceae</taxon>
        <taxon>Leptospira</taxon>
    </lineage>
</organism>
<comment type="caution">
    <text evidence="1">The sequence shown here is derived from an EMBL/GenBank/DDBJ whole genome shotgun (WGS) entry which is preliminary data.</text>
</comment>